<name>A0A3P7F093_WUCBA</name>
<organism evidence="1 2">
    <name type="scientific">Wuchereria bancrofti</name>
    <dbReference type="NCBI Taxonomy" id="6293"/>
    <lineage>
        <taxon>Eukaryota</taxon>
        <taxon>Metazoa</taxon>
        <taxon>Ecdysozoa</taxon>
        <taxon>Nematoda</taxon>
        <taxon>Chromadorea</taxon>
        <taxon>Rhabditida</taxon>
        <taxon>Spirurina</taxon>
        <taxon>Spiruromorpha</taxon>
        <taxon>Filarioidea</taxon>
        <taxon>Onchocercidae</taxon>
        <taxon>Wuchereria</taxon>
    </lineage>
</organism>
<reference evidence="1 2" key="1">
    <citation type="submission" date="2018-11" db="EMBL/GenBank/DDBJ databases">
        <authorList>
            <consortium name="Pathogen Informatics"/>
        </authorList>
    </citation>
    <scope>NUCLEOTIDE SEQUENCE [LARGE SCALE GENOMIC DNA]</scope>
</reference>
<proteinExistence type="predicted"/>
<protein>
    <submittedName>
        <fullName evidence="1">Uncharacterized protein</fullName>
    </submittedName>
</protein>
<dbReference type="Proteomes" id="UP000270924">
    <property type="component" value="Unassembled WGS sequence"/>
</dbReference>
<evidence type="ECO:0000313" key="1">
    <source>
        <dbReference type="EMBL" id="VDM21979.1"/>
    </source>
</evidence>
<dbReference type="OrthoDB" id="10462783at2759"/>
<accession>A0A3P7F093</accession>
<dbReference type="InParanoid" id="A0A3P7F093"/>
<gene>
    <name evidence="1" type="ORF">WBA_LOCUS12252</name>
</gene>
<keyword evidence="2" id="KW-1185">Reference proteome</keyword>
<evidence type="ECO:0000313" key="2">
    <source>
        <dbReference type="Proteomes" id="UP000270924"/>
    </source>
</evidence>
<dbReference type="EMBL" id="UYWW01012687">
    <property type="protein sequence ID" value="VDM21979.1"/>
    <property type="molecule type" value="Genomic_DNA"/>
</dbReference>
<sequence>MIKTEMKFTKCLKTEGQVSAGLKAEQLNSYGHAFCITFVKRLQSTMHSVLHELTNEELRMIDDLRTVIPALQTVNDGCIASFDYSKLHQLYVNN</sequence>
<dbReference type="AlphaFoldDB" id="A0A3P7F093"/>